<keyword evidence="2" id="KW-0808">Transferase</keyword>
<dbReference type="InterPro" id="IPR016181">
    <property type="entry name" value="Acyl_CoA_acyltransferase"/>
</dbReference>
<dbReference type="SUPFAM" id="SSF55729">
    <property type="entry name" value="Acyl-CoA N-acyltransferases (Nat)"/>
    <property type="match status" value="1"/>
</dbReference>
<protein>
    <submittedName>
        <fullName evidence="2">Ribosomal-protein-L7p-serine acetyltransferase</fullName>
    </submittedName>
</protein>
<evidence type="ECO:0000259" key="1">
    <source>
        <dbReference type="PROSITE" id="PS51186"/>
    </source>
</evidence>
<sequence length="178" mass="20405">MILHLPNLTLRPFLPGDVESLARHANNRRVWQNLRDGFPHPYTEDDARRWVTHAAGQPDPQSVFAIVKDELVIGGIGVHRLDKDPVYRDTAELGYWLAEPYWGRGLMTQAVKAVTRYAFDELGLFRLEAGVFGWNVSSARVLEKAGYSLEGRLRKQVYKDGQRLDVLLYSRLRTDEVE</sequence>
<accession>L7VVU1</accession>
<dbReference type="PANTHER" id="PTHR43328:SF1">
    <property type="entry name" value="N-ACETYLTRANSFERASE DOMAIN-CONTAINING PROTEIN"/>
    <property type="match status" value="1"/>
</dbReference>
<proteinExistence type="predicted"/>
<feature type="domain" description="N-acetyltransferase" evidence="1">
    <location>
        <begin position="8"/>
        <end position="173"/>
    </location>
</feature>
<evidence type="ECO:0000313" key="2">
    <source>
        <dbReference type="EMBL" id="AGC71659.1"/>
    </source>
</evidence>
<dbReference type="GO" id="GO:0016747">
    <property type="term" value="F:acyltransferase activity, transferring groups other than amino-acyl groups"/>
    <property type="evidence" value="ECO:0007669"/>
    <property type="project" value="InterPro"/>
</dbReference>
<dbReference type="Gene3D" id="3.40.630.30">
    <property type="match status" value="1"/>
</dbReference>
<dbReference type="PROSITE" id="PS51186">
    <property type="entry name" value="GNAT"/>
    <property type="match status" value="1"/>
</dbReference>
<dbReference type="InterPro" id="IPR000182">
    <property type="entry name" value="GNAT_dom"/>
</dbReference>
<dbReference type="Pfam" id="PF13302">
    <property type="entry name" value="Acetyltransf_3"/>
    <property type="match status" value="1"/>
</dbReference>
<dbReference type="EMBL" id="JX649879">
    <property type="protein sequence ID" value="AGC71659.1"/>
    <property type="molecule type" value="Genomic_DNA"/>
</dbReference>
<dbReference type="PANTHER" id="PTHR43328">
    <property type="entry name" value="ACETYLTRANSFERASE-RELATED"/>
    <property type="match status" value="1"/>
</dbReference>
<reference evidence="2" key="1">
    <citation type="submission" date="2012-09" db="EMBL/GenBank/DDBJ databases">
        <title>Metagenomic Characterization of a Microbial Community in Wastewater Detects High Levels of Antibiotic Resistance.</title>
        <authorList>
            <person name="Abrams M."/>
            <person name="Caldwell A."/>
            <person name="Vandaei E."/>
            <person name="Lee W."/>
            <person name="Perrott J."/>
            <person name="Khan S.Y."/>
            <person name="Ta J."/>
            <person name="Romero D."/>
            <person name="Nguyen V."/>
            <person name="Pourmand N."/>
            <person name="Ouverney C.C."/>
        </authorList>
    </citation>
    <scope>NUCLEOTIDE SEQUENCE</scope>
</reference>
<organism evidence="2">
    <name type="scientific">uncultured bacterium A1Q1_fos_2386</name>
    <dbReference type="NCBI Taxonomy" id="1256568"/>
    <lineage>
        <taxon>Bacteria</taxon>
        <taxon>environmental samples</taxon>
    </lineage>
</organism>
<dbReference type="AlphaFoldDB" id="L7VVU1"/>
<name>L7VVU1_9BACT</name>